<sequence length="353" mass="37967">MSNKQIIYNTPPTSSIDPSLSSGTFRLHTVPRPEQVPADKVLVRVHYLSLDPAMRQWLTAKRSYIAPVERGAVMRGQSIAQVVAVGSDLSSQYQLGDWVVAYSGWQEYAVVGAREAEKVAVPPGGRPTDAMSVLGVTGLTAYFGMLEVGQPRPGDTVVVSGAAGATGMVAGQIARIQGAKRVVGLAGSKDKCEFLVRELGFDAAVNYKEPDWRKQLKEATPEYIDVFFDNVGGEILDACLARAARDARFAICGAISQYNAAKPQGPASFMFVISQRVTMKGFIVFDYAKKYPAALKELASWLAQGKIKRKEHIVPGGLEAAPQALVDLYQGANTGKMMVEVAPVGEAQTKAKL</sequence>
<dbReference type="SUPFAM" id="SSF51735">
    <property type="entry name" value="NAD(P)-binding Rossmann-fold domains"/>
    <property type="match status" value="1"/>
</dbReference>
<dbReference type="Gene3D" id="3.90.180.10">
    <property type="entry name" value="Medium-chain alcohol dehydrogenases, catalytic domain"/>
    <property type="match status" value="1"/>
</dbReference>
<dbReference type="InterPro" id="IPR013149">
    <property type="entry name" value="ADH-like_C"/>
</dbReference>
<dbReference type="Pfam" id="PF00107">
    <property type="entry name" value="ADH_zinc_N"/>
    <property type="match status" value="1"/>
</dbReference>
<dbReference type="Proteomes" id="UP001141434">
    <property type="component" value="Unassembled WGS sequence"/>
</dbReference>
<dbReference type="SMART" id="SM00829">
    <property type="entry name" value="PKS_ER"/>
    <property type="match status" value="1"/>
</dbReference>
<dbReference type="Pfam" id="PF16884">
    <property type="entry name" value="ADH_N_2"/>
    <property type="match status" value="1"/>
</dbReference>
<dbReference type="AlphaFoldDB" id="A0A9W9F1R7"/>
<accession>A0A9W9F1R7</accession>
<dbReference type="InterPro" id="IPR041694">
    <property type="entry name" value="ADH_N_2"/>
</dbReference>
<keyword evidence="1" id="KW-0560">Oxidoreductase</keyword>
<evidence type="ECO:0000313" key="3">
    <source>
        <dbReference type="EMBL" id="KAJ5092043.1"/>
    </source>
</evidence>
<dbReference type="SUPFAM" id="SSF50129">
    <property type="entry name" value="GroES-like"/>
    <property type="match status" value="1"/>
</dbReference>
<gene>
    <name evidence="3" type="ORF">NUU61_006913</name>
</gene>
<evidence type="ECO:0000256" key="1">
    <source>
        <dbReference type="ARBA" id="ARBA00023002"/>
    </source>
</evidence>
<evidence type="ECO:0000313" key="4">
    <source>
        <dbReference type="Proteomes" id="UP001141434"/>
    </source>
</evidence>
<dbReference type="RefSeq" id="XP_056510240.1">
    <property type="nucleotide sequence ID" value="XM_056657440.1"/>
</dbReference>
<keyword evidence="4" id="KW-1185">Reference proteome</keyword>
<dbReference type="GO" id="GO:0016628">
    <property type="term" value="F:oxidoreductase activity, acting on the CH-CH group of donors, NAD or NADP as acceptor"/>
    <property type="evidence" value="ECO:0007669"/>
    <property type="project" value="InterPro"/>
</dbReference>
<dbReference type="EMBL" id="JAPMSZ010000009">
    <property type="protein sequence ID" value="KAJ5092043.1"/>
    <property type="molecule type" value="Genomic_DNA"/>
</dbReference>
<dbReference type="InterPro" id="IPR011032">
    <property type="entry name" value="GroES-like_sf"/>
</dbReference>
<dbReference type="InterPro" id="IPR045010">
    <property type="entry name" value="MDR_fam"/>
</dbReference>
<dbReference type="FunFam" id="3.40.50.720:FF:000121">
    <property type="entry name" value="Prostaglandin reductase 2"/>
    <property type="match status" value="1"/>
</dbReference>
<dbReference type="PANTHER" id="PTHR43205:SF42">
    <property type="entry name" value="ALCOHOL DEHYDROGENASE, ZINC-CONTAINING (AFU_ORTHOLOGUE AFUA_7G04530)"/>
    <property type="match status" value="1"/>
</dbReference>
<proteinExistence type="predicted"/>
<comment type="caution">
    <text evidence="3">The sequence shown here is derived from an EMBL/GenBank/DDBJ whole genome shotgun (WGS) entry which is preliminary data.</text>
</comment>
<feature type="domain" description="Enoyl reductase (ER)" evidence="2">
    <location>
        <begin position="23"/>
        <end position="339"/>
    </location>
</feature>
<dbReference type="GeneID" id="81396609"/>
<protein>
    <recommendedName>
        <fullName evidence="2">Enoyl reductase (ER) domain-containing protein</fullName>
    </recommendedName>
</protein>
<reference evidence="3" key="2">
    <citation type="journal article" date="2023" name="IMA Fungus">
        <title>Comparative genomic study of the Penicillium genus elucidates a diverse pangenome and 15 lateral gene transfer events.</title>
        <authorList>
            <person name="Petersen C."/>
            <person name="Sorensen T."/>
            <person name="Nielsen M.R."/>
            <person name="Sondergaard T.E."/>
            <person name="Sorensen J.L."/>
            <person name="Fitzpatrick D.A."/>
            <person name="Frisvad J.C."/>
            <person name="Nielsen K.L."/>
        </authorList>
    </citation>
    <scope>NUCLEOTIDE SEQUENCE</scope>
    <source>
        <strain evidence="3">IBT 34128</strain>
    </source>
</reference>
<evidence type="ECO:0000259" key="2">
    <source>
        <dbReference type="SMART" id="SM00829"/>
    </source>
</evidence>
<dbReference type="Gene3D" id="3.40.50.720">
    <property type="entry name" value="NAD(P)-binding Rossmann-like Domain"/>
    <property type="match status" value="1"/>
</dbReference>
<dbReference type="InterPro" id="IPR020843">
    <property type="entry name" value="ER"/>
</dbReference>
<dbReference type="InterPro" id="IPR036291">
    <property type="entry name" value="NAD(P)-bd_dom_sf"/>
</dbReference>
<organism evidence="3 4">
    <name type="scientific">Penicillium alfredii</name>
    <dbReference type="NCBI Taxonomy" id="1506179"/>
    <lineage>
        <taxon>Eukaryota</taxon>
        <taxon>Fungi</taxon>
        <taxon>Dikarya</taxon>
        <taxon>Ascomycota</taxon>
        <taxon>Pezizomycotina</taxon>
        <taxon>Eurotiomycetes</taxon>
        <taxon>Eurotiomycetidae</taxon>
        <taxon>Eurotiales</taxon>
        <taxon>Aspergillaceae</taxon>
        <taxon>Penicillium</taxon>
    </lineage>
</organism>
<dbReference type="PANTHER" id="PTHR43205">
    <property type="entry name" value="PROSTAGLANDIN REDUCTASE"/>
    <property type="match status" value="1"/>
</dbReference>
<dbReference type="CDD" id="cd05288">
    <property type="entry name" value="PGDH"/>
    <property type="match status" value="1"/>
</dbReference>
<name>A0A9W9F1R7_9EURO</name>
<reference evidence="3" key="1">
    <citation type="submission" date="2022-11" db="EMBL/GenBank/DDBJ databases">
        <authorList>
            <person name="Petersen C."/>
        </authorList>
    </citation>
    <scope>NUCLEOTIDE SEQUENCE</scope>
    <source>
        <strain evidence="3">IBT 34128</strain>
    </source>
</reference>
<dbReference type="OrthoDB" id="809632at2759"/>